<name>A0ACC0UE96_9AGAM</name>
<gene>
    <name evidence="1" type="ORF">F5148DRAFT_1011562</name>
</gene>
<sequence>MFRLILLLFFGYTFAATADQWRGRSIYQVITDRYALPAGADVNACNITAQTWCGGTWRTITDNLDYIQDAGFTAIWISPVNQNYQGPSTAYGDPYHGYWIADASQLNLRFGTSDDLKALSAELHRRGMYLMVDIVANNVMATSITPDWSVYMFKDPVNSCCFSDPKCLMPCSFKTQYHPYCPIDWNNLTSVQNCWLGDTSVSLPDLNTQDPTVASIYGSWISNLVQEYAIDGLRIDAAKHVQAPFWTPFCESAGVFCMGEVFGSDIALASSYQQVMDSVLNYPLYDAIVQGFSIPGPGNLSNVSAVMGQIQNSFKDPTLLGNFLENQDVPRWHSISVDPQSLFNAMILTFMSDGIPIIYYGQEQGLDGSGDPYNRGPLWTTGYQRTAAYNLTATLNRLRNYLVNNTNWAQSRTQVLRVSSQGIAIMKGDVVTIMTNIGSPVRTGRMNWICSSLMVWCLQPQNASMFAYTHWPSSFSSTDIFSCKQWAVGSGGTVEVQYTKGGTAVILVPDDILQGSGLCLASSQGKSSTASLSNGGVWRVNVPSVISVSLVSLFLNFLGVMKQGIPSLYYLPEA</sequence>
<evidence type="ECO:0000313" key="2">
    <source>
        <dbReference type="Proteomes" id="UP001207468"/>
    </source>
</evidence>
<evidence type="ECO:0000313" key="1">
    <source>
        <dbReference type="EMBL" id="KAI9509951.1"/>
    </source>
</evidence>
<reference evidence="1" key="1">
    <citation type="submission" date="2021-03" db="EMBL/GenBank/DDBJ databases">
        <title>Evolutionary priming and transition to the ectomycorrhizal habit in an iconic lineage of mushroom-forming fungi: is preadaptation a requirement?</title>
        <authorList>
            <consortium name="DOE Joint Genome Institute"/>
            <person name="Looney B.P."/>
            <person name="Miyauchi S."/>
            <person name="Morin E."/>
            <person name="Drula E."/>
            <person name="Courty P.E."/>
            <person name="Chicoki N."/>
            <person name="Fauchery L."/>
            <person name="Kohler A."/>
            <person name="Kuo A."/>
            <person name="LaButti K."/>
            <person name="Pangilinan J."/>
            <person name="Lipzen A."/>
            <person name="Riley R."/>
            <person name="Andreopoulos W."/>
            <person name="He G."/>
            <person name="Johnson J."/>
            <person name="Barry K.W."/>
            <person name="Grigoriev I.V."/>
            <person name="Nagy L."/>
            <person name="Hibbett D."/>
            <person name="Henrissat B."/>
            <person name="Matheny P.B."/>
            <person name="Labbe J."/>
            <person name="Martin A.F."/>
        </authorList>
    </citation>
    <scope>NUCLEOTIDE SEQUENCE</scope>
    <source>
        <strain evidence="1">BPL698</strain>
    </source>
</reference>
<proteinExistence type="predicted"/>
<keyword evidence="1" id="KW-0378">Hydrolase</keyword>
<keyword evidence="2" id="KW-1185">Reference proteome</keyword>
<dbReference type="Proteomes" id="UP001207468">
    <property type="component" value="Unassembled WGS sequence"/>
</dbReference>
<organism evidence="1 2">
    <name type="scientific">Russula earlei</name>
    <dbReference type="NCBI Taxonomy" id="71964"/>
    <lineage>
        <taxon>Eukaryota</taxon>
        <taxon>Fungi</taxon>
        <taxon>Dikarya</taxon>
        <taxon>Basidiomycota</taxon>
        <taxon>Agaricomycotina</taxon>
        <taxon>Agaricomycetes</taxon>
        <taxon>Russulales</taxon>
        <taxon>Russulaceae</taxon>
        <taxon>Russula</taxon>
    </lineage>
</organism>
<accession>A0ACC0UE96</accession>
<protein>
    <submittedName>
        <fullName evidence="1">Glycoside hydrolase family 13 protein</fullName>
    </submittedName>
</protein>
<comment type="caution">
    <text evidence="1">The sequence shown here is derived from an EMBL/GenBank/DDBJ whole genome shotgun (WGS) entry which is preliminary data.</text>
</comment>
<dbReference type="EMBL" id="JAGFNK010000052">
    <property type="protein sequence ID" value="KAI9509951.1"/>
    <property type="molecule type" value="Genomic_DNA"/>
</dbReference>